<evidence type="ECO:0000256" key="1">
    <source>
        <dbReference type="SAM" id="MobiDB-lite"/>
    </source>
</evidence>
<keyword evidence="3" id="KW-1185">Reference proteome</keyword>
<organism evidence="2 3">
    <name type="scientific">Orchesella dallaii</name>
    <dbReference type="NCBI Taxonomy" id="48710"/>
    <lineage>
        <taxon>Eukaryota</taxon>
        <taxon>Metazoa</taxon>
        <taxon>Ecdysozoa</taxon>
        <taxon>Arthropoda</taxon>
        <taxon>Hexapoda</taxon>
        <taxon>Collembola</taxon>
        <taxon>Entomobryomorpha</taxon>
        <taxon>Entomobryoidea</taxon>
        <taxon>Orchesellidae</taxon>
        <taxon>Orchesellinae</taxon>
        <taxon>Orchesella</taxon>
    </lineage>
</organism>
<evidence type="ECO:0000313" key="3">
    <source>
        <dbReference type="Proteomes" id="UP001642540"/>
    </source>
</evidence>
<reference evidence="2 3" key="1">
    <citation type="submission" date="2024-08" db="EMBL/GenBank/DDBJ databases">
        <authorList>
            <person name="Cucini C."/>
            <person name="Frati F."/>
        </authorList>
    </citation>
    <scope>NUCLEOTIDE SEQUENCE [LARGE SCALE GENOMIC DNA]</scope>
</reference>
<feature type="region of interest" description="Disordered" evidence="1">
    <location>
        <begin position="1"/>
        <end position="24"/>
    </location>
</feature>
<gene>
    <name evidence="2" type="ORF">ODALV1_LOCUS7287</name>
</gene>
<name>A0ABP1Q4S6_9HEXA</name>
<sequence>MASVISGKSLAATDTPVDEDREWEKEDPNLLNIPELLYRECEKLPLPTGNRAHDEEFLETTSIIRELILDNKDFLDTLRRREGSFAKQEEVVEVILNLVMAYEGLSQKCLDAIAICNNTELWNDQIKSKIFSERSAEQILRWKQVLNSFLDGYNKIRQFISEEGVLNDQANAEAIEHTKKNLKELPEVLEELQECLNAVEVLMNDK</sequence>
<proteinExistence type="predicted"/>
<accession>A0ABP1Q4S6</accession>
<evidence type="ECO:0000313" key="2">
    <source>
        <dbReference type="EMBL" id="CAL8089173.1"/>
    </source>
</evidence>
<dbReference type="EMBL" id="CAXLJM020000023">
    <property type="protein sequence ID" value="CAL8089173.1"/>
    <property type="molecule type" value="Genomic_DNA"/>
</dbReference>
<comment type="caution">
    <text evidence="2">The sequence shown here is derived from an EMBL/GenBank/DDBJ whole genome shotgun (WGS) entry which is preliminary data.</text>
</comment>
<protein>
    <submittedName>
        <fullName evidence="2">Uncharacterized protein</fullName>
    </submittedName>
</protein>
<dbReference type="Proteomes" id="UP001642540">
    <property type="component" value="Unassembled WGS sequence"/>
</dbReference>